<reference evidence="2" key="1">
    <citation type="journal article" date="2015" name="Nature">
        <title>Complex archaea that bridge the gap between prokaryotes and eukaryotes.</title>
        <authorList>
            <person name="Spang A."/>
            <person name="Saw J.H."/>
            <person name="Jorgensen S.L."/>
            <person name="Zaremba-Niedzwiedzka K."/>
            <person name="Martijn J."/>
            <person name="Lind A.E."/>
            <person name="van Eijk R."/>
            <person name="Schleper C."/>
            <person name="Guy L."/>
            <person name="Ettema T.J."/>
        </authorList>
    </citation>
    <scope>NUCLEOTIDE SEQUENCE</scope>
</reference>
<evidence type="ECO:0000313" key="2">
    <source>
        <dbReference type="EMBL" id="KKM61521.1"/>
    </source>
</evidence>
<comment type="caution">
    <text evidence="2">The sequence shown here is derived from an EMBL/GenBank/DDBJ whole genome shotgun (WGS) entry which is preliminary data.</text>
</comment>
<sequence>MELKFQPDLTLQMLKSWHDPRTVTWLDLFGRAFSKIWRGSRSSVIAKFCEWGVYFMRHRRMPPDAYMTQEAVEVLVRDREGPEFPATSDLGVAGPGLAGQGETGARARPPRLDPFHVILAATFTAFQRRPELERV</sequence>
<feature type="region of interest" description="Disordered" evidence="1">
    <location>
        <begin position="85"/>
        <end position="109"/>
    </location>
</feature>
<dbReference type="AlphaFoldDB" id="A0A0F9JGR2"/>
<evidence type="ECO:0000256" key="1">
    <source>
        <dbReference type="SAM" id="MobiDB-lite"/>
    </source>
</evidence>
<feature type="compositionally biased region" description="Gly residues" evidence="1">
    <location>
        <begin position="93"/>
        <end position="102"/>
    </location>
</feature>
<protein>
    <submittedName>
        <fullName evidence="2">Uncharacterized protein</fullName>
    </submittedName>
</protein>
<dbReference type="EMBL" id="LAZR01011466">
    <property type="protein sequence ID" value="KKM61521.1"/>
    <property type="molecule type" value="Genomic_DNA"/>
</dbReference>
<proteinExistence type="predicted"/>
<gene>
    <name evidence="2" type="ORF">LCGC14_1530860</name>
</gene>
<accession>A0A0F9JGR2</accession>
<organism evidence="2">
    <name type="scientific">marine sediment metagenome</name>
    <dbReference type="NCBI Taxonomy" id="412755"/>
    <lineage>
        <taxon>unclassified sequences</taxon>
        <taxon>metagenomes</taxon>
        <taxon>ecological metagenomes</taxon>
    </lineage>
</organism>
<name>A0A0F9JGR2_9ZZZZ</name>